<proteinExistence type="predicted"/>
<dbReference type="PROSITE" id="PS51257">
    <property type="entry name" value="PROKAR_LIPOPROTEIN"/>
    <property type="match status" value="1"/>
</dbReference>
<dbReference type="Gene3D" id="2.60.40.10">
    <property type="entry name" value="Immunoglobulins"/>
    <property type="match status" value="1"/>
</dbReference>
<feature type="chain" id="PRO_5041345248" description="DUF4249 domain-containing protein" evidence="1">
    <location>
        <begin position="22"/>
        <end position="558"/>
    </location>
</feature>
<gene>
    <name evidence="2" type="ORF">MACH07_02370</name>
</gene>
<dbReference type="EMBL" id="AP027268">
    <property type="protein sequence ID" value="BDW91405.1"/>
    <property type="molecule type" value="Genomic_DNA"/>
</dbReference>
<sequence>MKKIISINRFVLMGITLTALLSCSSDSSDTTPEPDTVAPTLDFTISGTSSGSEPIVVSNQMEININAQDAKGISKVEAFIDDVKVGEDNTAPFTIVVDLSGYAAKSLTAKSQNYILRVDATDTSGNIASKEQMITVINETPLITINIPEDFYNPNWARMYVFASAPDGKLVDSKRIFQDSREVILRTSSDQIFTQEYSLTFAKYTSGTYGNTTQFSTLQNLNSSNLVTLNLKTEPRFENGPRNPYLFPMEGFDPDDVFNSTAYGFGYSGGLNTLNQQLVLDRRKNVTNQVNTDKIYLWLKNETLDEYTYTILDWDLPIDFTLDYSLFNQEDIERRFYQTSLGSGQYTSSINIYGYFNESDFENNVFHNINNSAYGFLPSQGGAYYFNTSIYKTRYEFTMKDYHTARNGKPLTIFNDLDWTIDFSVNSKEINLMKTGNGHSVGKIYLHTDGPQLVNGLNISYDWNIVFDSQTTEKIILPEIPDEIQTWGFYDLYQNNNFKIGQVEIRRYNDLPTYKDYLQEIIKNNNYPYTVSSTMESKYKRGDGLEGYYFKVSDFLID</sequence>
<evidence type="ECO:0000256" key="1">
    <source>
        <dbReference type="SAM" id="SignalP"/>
    </source>
</evidence>
<evidence type="ECO:0008006" key="4">
    <source>
        <dbReference type="Google" id="ProtNLM"/>
    </source>
</evidence>
<dbReference type="Pfam" id="PF17957">
    <property type="entry name" value="Big_7"/>
    <property type="match status" value="1"/>
</dbReference>
<evidence type="ECO:0000313" key="2">
    <source>
        <dbReference type="EMBL" id="BDW91405.1"/>
    </source>
</evidence>
<reference evidence="2 3" key="1">
    <citation type="submission" date="2023-01" db="EMBL/GenBank/DDBJ databases">
        <title>Complete genome sequence of Muricauda aquimarina strain IFOP_LL357.</title>
        <authorList>
            <person name="Gajardo G."/>
            <person name="Ueki S."/>
            <person name="Maruyama F."/>
        </authorList>
    </citation>
    <scope>NUCLEOTIDE SEQUENCE [LARGE SCALE GENOMIC DNA]</scope>
    <source>
        <strain evidence="2 3">IFOP_LL357</strain>
    </source>
</reference>
<keyword evidence="3" id="KW-1185">Reference proteome</keyword>
<keyword evidence="1" id="KW-0732">Signal</keyword>
<name>A0AA48H9W6_9FLAO</name>
<dbReference type="AlphaFoldDB" id="A0AA48H9W6"/>
<evidence type="ECO:0000313" key="3">
    <source>
        <dbReference type="Proteomes" id="UP001330184"/>
    </source>
</evidence>
<dbReference type="RefSeq" id="WP_224836452.1">
    <property type="nucleotide sequence ID" value="NZ_AP027268.1"/>
</dbReference>
<accession>A0AA48H9W6</accession>
<organism evidence="2 3">
    <name type="scientific">Flagellimonas marinaquae</name>
    <dbReference type="NCBI Taxonomy" id="254955"/>
    <lineage>
        <taxon>Bacteria</taxon>
        <taxon>Pseudomonadati</taxon>
        <taxon>Bacteroidota</taxon>
        <taxon>Flavobacteriia</taxon>
        <taxon>Flavobacteriales</taxon>
        <taxon>Flavobacteriaceae</taxon>
        <taxon>Flagellimonas</taxon>
    </lineage>
</organism>
<dbReference type="InterPro" id="IPR013783">
    <property type="entry name" value="Ig-like_fold"/>
</dbReference>
<feature type="signal peptide" evidence="1">
    <location>
        <begin position="1"/>
        <end position="21"/>
    </location>
</feature>
<dbReference type="Proteomes" id="UP001330184">
    <property type="component" value="Chromosome"/>
</dbReference>
<protein>
    <recommendedName>
        <fullName evidence="4">DUF4249 domain-containing protein</fullName>
    </recommendedName>
</protein>